<dbReference type="RefSeq" id="WP_028382412.1">
    <property type="nucleotide sequence ID" value="NZ_CAAAIT010000001.1"/>
</dbReference>
<evidence type="ECO:0000313" key="4">
    <source>
        <dbReference type="Proteomes" id="UP000054921"/>
    </source>
</evidence>
<proteinExistence type="predicted"/>
<accession>A0A0W0SCE8</accession>
<evidence type="ECO:0000256" key="1">
    <source>
        <dbReference type="SAM" id="SignalP"/>
    </source>
</evidence>
<reference evidence="3 5" key="2">
    <citation type="submission" date="2018-12" db="EMBL/GenBank/DDBJ databases">
        <authorList>
            <consortium name="Pathogen Informatics"/>
        </authorList>
    </citation>
    <scope>NUCLEOTIDE SEQUENCE [LARGE SCALE GENOMIC DNA]</scope>
    <source>
        <strain evidence="3 5">NCTC11976</strain>
    </source>
</reference>
<gene>
    <name evidence="2" type="ORF">Lche_2829</name>
    <name evidence="3" type="ORF">NCTC11976_00763</name>
</gene>
<dbReference type="AlphaFoldDB" id="A0A0W0SCE8"/>
<organism evidence="2 4">
    <name type="scientific">Legionella cherrii</name>
    <dbReference type="NCBI Taxonomy" id="28084"/>
    <lineage>
        <taxon>Bacteria</taxon>
        <taxon>Pseudomonadati</taxon>
        <taxon>Pseudomonadota</taxon>
        <taxon>Gammaproteobacteria</taxon>
        <taxon>Legionellales</taxon>
        <taxon>Legionellaceae</taxon>
        <taxon>Legionella</taxon>
    </lineage>
</organism>
<dbReference type="EMBL" id="LNXW01000013">
    <property type="protein sequence ID" value="KTC80809.1"/>
    <property type="molecule type" value="Genomic_DNA"/>
</dbReference>
<feature type="signal peptide" evidence="1">
    <location>
        <begin position="1"/>
        <end position="25"/>
    </location>
</feature>
<dbReference type="EMBL" id="LR134173">
    <property type="protein sequence ID" value="VEB34278.1"/>
    <property type="molecule type" value="Genomic_DNA"/>
</dbReference>
<dbReference type="Proteomes" id="UP000054921">
    <property type="component" value="Unassembled WGS sequence"/>
</dbReference>
<reference evidence="2 4" key="1">
    <citation type="submission" date="2015-11" db="EMBL/GenBank/DDBJ databases">
        <title>Genomic analysis of 38 Legionella species identifies large and diverse effector repertoires.</title>
        <authorList>
            <person name="Burstein D."/>
            <person name="Amaro F."/>
            <person name="Zusman T."/>
            <person name="Lifshitz Z."/>
            <person name="Cohen O."/>
            <person name="Gilbert J.A."/>
            <person name="Pupko T."/>
            <person name="Shuman H.A."/>
            <person name="Segal G."/>
        </authorList>
    </citation>
    <scope>NUCLEOTIDE SEQUENCE [LARGE SCALE GENOMIC DNA]</scope>
    <source>
        <strain evidence="2 4">ORW</strain>
    </source>
</reference>
<dbReference type="OrthoDB" id="10001495at2"/>
<evidence type="ECO:0000313" key="3">
    <source>
        <dbReference type="EMBL" id="VEB34278.1"/>
    </source>
</evidence>
<name>A0A0W0SCE8_9GAMM</name>
<keyword evidence="1" id="KW-0732">Signal</keyword>
<evidence type="ECO:0000313" key="2">
    <source>
        <dbReference type="EMBL" id="KTC80809.1"/>
    </source>
</evidence>
<dbReference type="PATRIC" id="fig|28084.5.peg.3065"/>
<dbReference type="Proteomes" id="UP000277577">
    <property type="component" value="Chromosome"/>
</dbReference>
<keyword evidence="5" id="KW-1185">Reference proteome</keyword>
<sequence length="118" mass="11945">MLYSKLSKACLGTTLSFALVMPCYALNVTTAAQAKAVAVAPSISRPNSSAVTSAAMARYKMAGFNTIVTGKGAGSTNLTTLRRVSTAKTSAPAAAAPAATAPAVNKTTRGGFLGFKKR</sequence>
<protein>
    <recommendedName>
        <fullName evidence="6">Lipoprotein</fullName>
    </recommendedName>
</protein>
<feature type="chain" id="PRO_5006911845" description="Lipoprotein" evidence="1">
    <location>
        <begin position="26"/>
        <end position="118"/>
    </location>
</feature>
<evidence type="ECO:0008006" key="6">
    <source>
        <dbReference type="Google" id="ProtNLM"/>
    </source>
</evidence>
<evidence type="ECO:0000313" key="5">
    <source>
        <dbReference type="Proteomes" id="UP000277577"/>
    </source>
</evidence>